<reference evidence="2 3" key="1">
    <citation type="submission" date="2021-06" db="EMBL/GenBank/DDBJ databases">
        <authorList>
            <person name="Kallberg Y."/>
            <person name="Tangrot J."/>
            <person name="Rosling A."/>
        </authorList>
    </citation>
    <scope>NUCLEOTIDE SEQUENCE [LARGE SCALE GENOMIC DNA]</scope>
    <source>
        <strain evidence="2 3">120-4 pot B 10/14</strain>
    </source>
</reference>
<name>A0ABN7WFY1_GIGMA</name>
<evidence type="ECO:0000256" key="1">
    <source>
        <dbReference type="SAM" id="MobiDB-lite"/>
    </source>
</evidence>
<evidence type="ECO:0000313" key="3">
    <source>
        <dbReference type="Proteomes" id="UP000789901"/>
    </source>
</evidence>
<feature type="compositionally biased region" description="Basic and acidic residues" evidence="1">
    <location>
        <begin position="53"/>
        <end position="64"/>
    </location>
</feature>
<evidence type="ECO:0000313" key="2">
    <source>
        <dbReference type="EMBL" id="CAG8830498.1"/>
    </source>
</evidence>
<dbReference type="Proteomes" id="UP000789901">
    <property type="component" value="Unassembled WGS sequence"/>
</dbReference>
<protein>
    <submittedName>
        <fullName evidence="2">16421_t:CDS:1</fullName>
    </submittedName>
</protein>
<feature type="region of interest" description="Disordered" evidence="1">
    <location>
        <begin position="1"/>
        <end position="70"/>
    </location>
</feature>
<feature type="compositionally biased region" description="Polar residues" evidence="1">
    <location>
        <begin position="11"/>
        <end position="32"/>
    </location>
</feature>
<sequence length="70" mass="8151">RRNEGGDHIYFNNSSENNDVVDLTQGNNSDDYSSSDKRSEYDSDGENNDSEDENKHENENYNIREEDEDN</sequence>
<dbReference type="EMBL" id="CAJVQB010042548">
    <property type="protein sequence ID" value="CAG8830498.1"/>
    <property type="molecule type" value="Genomic_DNA"/>
</dbReference>
<feature type="compositionally biased region" description="Acidic residues" evidence="1">
    <location>
        <begin position="42"/>
        <end position="52"/>
    </location>
</feature>
<feature type="non-terminal residue" evidence="2">
    <location>
        <position position="1"/>
    </location>
</feature>
<comment type="caution">
    <text evidence="2">The sequence shown here is derived from an EMBL/GenBank/DDBJ whole genome shotgun (WGS) entry which is preliminary data.</text>
</comment>
<organism evidence="2 3">
    <name type="scientific">Gigaspora margarita</name>
    <dbReference type="NCBI Taxonomy" id="4874"/>
    <lineage>
        <taxon>Eukaryota</taxon>
        <taxon>Fungi</taxon>
        <taxon>Fungi incertae sedis</taxon>
        <taxon>Mucoromycota</taxon>
        <taxon>Glomeromycotina</taxon>
        <taxon>Glomeromycetes</taxon>
        <taxon>Diversisporales</taxon>
        <taxon>Gigasporaceae</taxon>
        <taxon>Gigaspora</taxon>
    </lineage>
</organism>
<accession>A0ABN7WFY1</accession>
<keyword evidence="3" id="KW-1185">Reference proteome</keyword>
<proteinExistence type="predicted"/>
<gene>
    <name evidence="2" type="ORF">GMARGA_LOCUS30341</name>
</gene>